<dbReference type="Proteomes" id="UP000198211">
    <property type="component" value="Unassembled WGS sequence"/>
</dbReference>
<reference evidence="3" key="1">
    <citation type="submission" date="2017-03" db="EMBL/GenBank/DDBJ databases">
        <title>Phytopthora megakarya and P. palmivora, two closely related causual agents of cacao black pod achieved similar genome size and gene model numbers by different mechanisms.</title>
        <authorList>
            <person name="Ali S."/>
            <person name="Shao J."/>
            <person name="Larry D.J."/>
            <person name="Kronmiller B."/>
            <person name="Shen D."/>
            <person name="Strem M.D."/>
            <person name="Melnick R.L."/>
            <person name="Guiltinan M.J."/>
            <person name="Tyler B.M."/>
            <person name="Meinhardt L.W."/>
            <person name="Bailey B.A."/>
        </authorList>
    </citation>
    <scope>NUCLEOTIDE SEQUENCE [LARGE SCALE GENOMIC DNA]</scope>
    <source>
        <strain evidence="3">zdho120</strain>
    </source>
</reference>
<comment type="caution">
    <text evidence="2">The sequence shown here is derived from an EMBL/GenBank/DDBJ whole genome shotgun (WGS) entry which is preliminary data.</text>
</comment>
<accession>A0A225V5A3</accession>
<sequence>MNWLQSEGHLVEYLKGASVDDVKKQVMERWPFFHEISTACQSIEHNGDNKPKEEDTKEDTSEIIEIVTVHTTQQKRKRDSHKVDEKSIKKRKTSEVPVVQVDTVVEKPVDENHPARYKRPSLVLAQFRKESESRWTKYCGVNIPTYSGETRDKVTEQILQRAMEHTDAMTKLQFEQEQKRQELHTKCILALSRRS</sequence>
<organism evidence="2 3">
    <name type="scientific">Phytophthora megakarya</name>
    <dbReference type="NCBI Taxonomy" id="4795"/>
    <lineage>
        <taxon>Eukaryota</taxon>
        <taxon>Sar</taxon>
        <taxon>Stramenopiles</taxon>
        <taxon>Oomycota</taxon>
        <taxon>Peronosporomycetes</taxon>
        <taxon>Peronosporales</taxon>
        <taxon>Peronosporaceae</taxon>
        <taxon>Phytophthora</taxon>
    </lineage>
</organism>
<proteinExistence type="predicted"/>
<evidence type="ECO:0000313" key="3">
    <source>
        <dbReference type="Proteomes" id="UP000198211"/>
    </source>
</evidence>
<dbReference type="STRING" id="4795.A0A225V5A3"/>
<dbReference type="OrthoDB" id="96345at2759"/>
<dbReference type="AlphaFoldDB" id="A0A225V5A3"/>
<evidence type="ECO:0000313" key="2">
    <source>
        <dbReference type="EMBL" id="OWZ00513.1"/>
    </source>
</evidence>
<feature type="region of interest" description="Disordered" evidence="1">
    <location>
        <begin position="72"/>
        <end position="91"/>
    </location>
</feature>
<name>A0A225V5A3_9STRA</name>
<gene>
    <name evidence="2" type="ORF">PHMEG_00028278</name>
</gene>
<keyword evidence="3" id="KW-1185">Reference proteome</keyword>
<protein>
    <submittedName>
        <fullName evidence="2">Uncharacterized protein</fullName>
    </submittedName>
</protein>
<evidence type="ECO:0000256" key="1">
    <source>
        <dbReference type="SAM" id="MobiDB-lite"/>
    </source>
</evidence>
<dbReference type="EMBL" id="NBNE01007555">
    <property type="protein sequence ID" value="OWZ00513.1"/>
    <property type="molecule type" value="Genomic_DNA"/>
</dbReference>